<dbReference type="InterPro" id="IPR038765">
    <property type="entry name" value="Papain-like_cys_pep_sf"/>
</dbReference>
<keyword evidence="2" id="KW-0645">Protease</keyword>
<dbReference type="EMBL" id="JAERRJ010000008">
    <property type="protein sequence ID" value="MBL1077248.1"/>
    <property type="molecule type" value="Genomic_DNA"/>
</dbReference>
<dbReference type="Gene3D" id="3.90.1720.10">
    <property type="entry name" value="endopeptidase domain like (from Nostoc punctiforme)"/>
    <property type="match status" value="1"/>
</dbReference>
<dbReference type="Pfam" id="PF00877">
    <property type="entry name" value="NLPC_P60"/>
    <property type="match status" value="1"/>
</dbReference>
<dbReference type="PANTHER" id="PTHR47359:SF3">
    <property type="entry name" value="NLP_P60 DOMAIN-CONTAINING PROTEIN-RELATED"/>
    <property type="match status" value="1"/>
</dbReference>
<evidence type="ECO:0000313" key="9">
    <source>
        <dbReference type="Proteomes" id="UP000602198"/>
    </source>
</evidence>
<dbReference type="PANTHER" id="PTHR47359">
    <property type="entry name" value="PEPTIDOGLYCAN DL-ENDOPEPTIDASE CWLO"/>
    <property type="match status" value="1"/>
</dbReference>
<feature type="coiled-coil region" evidence="5">
    <location>
        <begin position="205"/>
        <end position="260"/>
    </location>
</feature>
<dbReference type="InterPro" id="IPR051794">
    <property type="entry name" value="PG_Endopeptidase_C40"/>
</dbReference>
<feature type="compositionally biased region" description="Basic and acidic residues" evidence="6">
    <location>
        <begin position="291"/>
        <end position="300"/>
    </location>
</feature>
<feature type="coiled-coil region" evidence="5">
    <location>
        <begin position="61"/>
        <end position="88"/>
    </location>
</feature>
<organism evidence="8 9">
    <name type="scientific">Nocardia acididurans</name>
    <dbReference type="NCBI Taxonomy" id="2802282"/>
    <lineage>
        <taxon>Bacteria</taxon>
        <taxon>Bacillati</taxon>
        <taxon>Actinomycetota</taxon>
        <taxon>Actinomycetes</taxon>
        <taxon>Mycobacteriales</taxon>
        <taxon>Nocardiaceae</taxon>
        <taxon>Nocardia</taxon>
    </lineage>
</organism>
<evidence type="ECO:0000256" key="6">
    <source>
        <dbReference type="SAM" id="MobiDB-lite"/>
    </source>
</evidence>
<dbReference type="PROSITE" id="PS51935">
    <property type="entry name" value="NLPC_P60"/>
    <property type="match status" value="1"/>
</dbReference>
<dbReference type="SUPFAM" id="SSF54001">
    <property type="entry name" value="Cysteine proteinases"/>
    <property type="match status" value="1"/>
</dbReference>
<dbReference type="InterPro" id="IPR000064">
    <property type="entry name" value="NLP_P60_dom"/>
</dbReference>
<keyword evidence="4" id="KW-0788">Thiol protease</keyword>
<evidence type="ECO:0000259" key="7">
    <source>
        <dbReference type="PROSITE" id="PS51935"/>
    </source>
</evidence>
<comment type="caution">
    <text evidence="8">The sequence shown here is derived from an EMBL/GenBank/DDBJ whole genome shotgun (WGS) entry which is preliminary data.</text>
</comment>
<feature type="domain" description="NlpC/P60" evidence="7">
    <location>
        <begin position="333"/>
        <end position="472"/>
    </location>
</feature>
<evidence type="ECO:0000256" key="2">
    <source>
        <dbReference type="ARBA" id="ARBA00022670"/>
    </source>
</evidence>
<comment type="similarity">
    <text evidence="1">Belongs to the peptidase C40 family.</text>
</comment>
<keyword evidence="9" id="KW-1185">Reference proteome</keyword>
<reference evidence="8 9" key="1">
    <citation type="submission" date="2021-01" db="EMBL/GenBank/DDBJ databases">
        <title>WGS of actinomycetes isolated from Thailand.</title>
        <authorList>
            <person name="Thawai C."/>
        </authorList>
    </citation>
    <scope>NUCLEOTIDE SEQUENCE [LARGE SCALE GENOMIC DNA]</scope>
    <source>
        <strain evidence="8 9">LPG 2</strain>
    </source>
</reference>
<evidence type="ECO:0000256" key="1">
    <source>
        <dbReference type="ARBA" id="ARBA00007074"/>
    </source>
</evidence>
<protein>
    <submittedName>
        <fullName evidence="8">C40 family peptidase</fullName>
    </submittedName>
</protein>
<dbReference type="Proteomes" id="UP000602198">
    <property type="component" value="Unassembled WGS sequence"/>
</dbReference>
<evidence type="ECO:0000256" key="3">
    <source>
        <dbReference type="ARBA" id="ARBA00022801"/>
    </source>
</evidence>
<evidence type="ECO:0000313" key="8">
    <source>
        <dbReference type="EMBL" id="MBL1077248.1"/>
    </source>
</evidence>
<sequence length="472" mass="49991">MRQPAKRRGRPTRIAVELLVVLTALAIGMTTGRAVPPPPPNPSDSEIADAGAQVDAGVGEVGTLINQVAAAEQQLRQLDDAVAARREAVNKALVDLQVARTAADAAAAAVITCQRDLADSGAQVEVAHKEFDEYAAQVYMRPASNSLLTYLAAPDADTVLARAQWLTIASRNQKDVVDGLRRAQVDQANRTSAAKQAQQVADAAAADAELKKTEAQNAVVAAQSELDQQNAVRTTLVAQRDSAQQRLDAARANVVGLQGQRDAYLAWDQQRLADEAAARAAAAAAAARVSVDRASNDRAAEAAQTHRPHTDLNNSAPNPRYGQQPNRATGSRSELVEIVVDRAMSQLDIDYAWGGGDEDGPTLGIRDGGVADSYGDYGKVGFDCSGLMIYAFAGIGVSLPHYSGYQYTMGTRVPVSERERGDMLFWGPGGSQHVALYLGSGKMVEAPQSGEVVRVSPVREDGIMPYAVRIAA</sequence>
<feature type="region of interest" description="Disordered" evidence="6">
    <location>
        <begin position="291"/>
        <end position="332"/>
    </location>
</feature>
<evidence type="ECO:0000256" key="5">
    <source>
        <dbReference type="SAM" id="Coils"/>
    </source>
</evidence>
<gene>
    <name evidence="8" type="ORF">JK358_22875</name>
</gene>
<dbReference type="RefSeq" id="WP_201950050.1">
    <property type="nucleotide sequence ID" value="NZ_JAERRJ010000008.1"/>
</dbReference>
<keyword evidence="3" id="KW-0378">Hydrolase</keyword>
<evidence type="ECO:0000256" key="4">
    <source>
        <dbReference type="ARBA" id="ARBA00022807"/>
    </source>
</evidence>
<name>A0ABS1M9D0_9NOCA</name>
<accession>A0ABS1M9D0</accession>
<keyword evidence="5" id="KW-0175">Coiled coil</keyword>
<proteinExistence type="inferred from homology"/>
<feature type="compositionally biased region" description="Polar residues" evidence="6">
    <location>
        <begin position="311"/>
        <end position="332"/>
    </location>
</feature>